<dbReference type="PANTHER" id="PTHR10775">
    <property type="entry name" value="OS08G0208400 PROTEIN"/>
    <property type="match status" value="1"/>
</dbReference>
<sequence>MLNIKSESRMTEKIYDDVMQVLEDALPSDSKLVGSFYETKKFASDLGLPCKKIDCFINGCMLYWGEEDKDMLICKFCEHPRYKQSKTGLKKRKTETPHRFMHYFPLIPRLQRLYASKVTATHMRWHDEHVQEDGVISHLSDAEAWKHFDQLSPIC</sequence>
<protein>
    <submittedName>
        <fullName evidence="1">Uncharacterized protein</fullName>
    </submittedName>
</protein>
<accession>A0ABQ5JFQ0</accession>
<name>A0ABQ5JFQ0_9ASTR</name>
<dbReference type="EMBL" id="BQNB010021862">
    <property type="protein sequence ID" value="GJU10790.1"/>
    <property type="molecule type" value="Genomic_DNA"/>
</dbReference>
<organism evidence="1 2">
    <name type="scientific">Tanacetum coccineum</name>
    <dbReference type="NCBI Taxonomy" id="301880"/>
    <lineage>
        <taxon>Eukaryota</taxon>
        <taxon>Viridiplantae</taxon>
        <taxon>Streptophyta</taxon>
        <taxon>Embryophyta</taxon>
        <taxon>Tracheophyta</taxon>
        <taxon>Spermatophyta</taxon>
        <taxon>Magnoliopsida</taxon>
        <taxon>eudicotyledons</taxon>
        <taxon>Gunneridae</taxon>
        <taxon>Pentapetalae</taxon>
        <taxon>asterids</taxon>
        <taxon>campanulids</taxon>
        <taxon>Asterales</taxon>
        <taxon>Asteraceae</taxon>
        <taxon>Asteroideae</taxon>
        <taxon>Anthemideae</taxon>
        <taxon>Anthemidinae</taxon>
        <taxon>Tanacetum</taxon>
    </lineage>
</organism>
<reference evidence="1" key="2">
    <citation type="submission" date="2022-01" db="EMBL/GenBank/DDBJ databases">
        <authorList>
            <person name="Yamashiro T."/>
            <person name="Shiraishi A."/>
            <person name="Satake H."/>
            <person name="Nakayama K."/>
        </authorList>
    </citation>
    <scope>NUCLEOTIDE SEQUENCE</scope>
</reference>
<gene>
    <name evidence="1" type="ORF">Tco_1133186</name>
</gene>
<evidence type="ECO:0000313" key="2">
    <source>
        <dbReference type="Proteomes" id="UP001151760"/>
    </source>
</evidence>
<dbReference type="PANTHER" id="PTHR10775:SF187">
    <property type="entry name" value="TRANSPOSASE-ASSOCIATED DOMAIN-CONTAINING PROTEIN"/>
    <property type="match status" value="1"/>
</dbReference>
<proteinExistence type="predicted"/>
<reference evidence="1" key="1">
    <citation type="journal article" date="2022" name="Int. J. Mol. Sci.">
        <title>Draft Genome of Tanacetum Coccineum: Genomic Comparison of Closely Related Tanacetum-Family Plants.</title>
        <authorList>
            <person name="Yamashiro T."/>
            <person name="Shiraishi A."/>
            <person name="Nakayama K."/>
            <person name="Satake H."/>
        </authorList>
    </citation>
    <scope>NUCLEOTIDE SEQUENCE</scope>
</reference>
<keyword evidence="2" id="KW-1185">Reference proteome</keyword>
<comment type="caution">
    <text evidence="1">The sequence shown here is derived from an EMBL/GenBank/DDBJ whole genome shotgun (WGS) entry which is preliminary data.</text>
</comment>
<evidence type="ECO:0000313" key="1">
    <source>
        <dbReference type="EMBL" id="GJU10790.1"/>
    </source>
</evidence>
<dbReference type="Proteomes" id="UP001151760">
    <property type="component" value="Unassembled WGS sequence"/>
</dbReference>